<reference evidence="2" key="1">
    <citation type="submission" date="2014-03" db="EMBL/GenBank/DDBJ databases">
        <title>The Genome Sequence of Puccinia striiformis f. sp. tritici PST-78.</title>
        <authorList>
            <consortium name="The Broad Institute Genome Sequencing Platform"/>
            <person name="Cuomo C."/>
            <person name="Hulbert S."/>
            <person name="Chen X."/>
            <person name="Walker B."/>
            <person name="Young S.K."/>
            <person name="Zeng Q."/>
            <person name="Gargeya S."/>
            <person name="Fitzgerald M."/>
            <person name="Haas B."/>
            <person name="Abouelleil A."/>
            <person name="Alvarado L."/>
            <person name="Arachchi H.M."/>
            <person name="Berlin A.M."/>
            <person name="Chapman S.B."/>
            <person name="Goldberg J."/>
            <person name="Griggs A."/>
            <person name="Gujja S."/>
            <person name="Hansen M."/>
            <person name="Howarth C."/>
            <person name="Imamovic A."/>
            <person name="Larimer J."/>
            <person name="McCowan C."/>
            <person name="Montmayeur A."/>
            <person name="Murphy C."/>
            <person name="Neiman D."/>
            <person name="Pearson M."/>
            <person name="Priest M."/>
            <person name="Roberts A."/>
            <person name="Saif S."/>
            <person name="Shea T."/>
            <person name="Sisk P."/>
            <person name="Sykes S."/>
            <person name="Wortman J."/>
            <person name="Nusbaum C."/>
            <person name="Birren B."/>
        </authorList>
    </citation>
    <scope>NUCLEOTIDE SEQUENCE [LARGE SCALE GENOMIC DNA]</scope>
    <source>
        <strain evidence="2">race PST-78</strain>
    </source>
</reference>
<dbReference type="AlphaFoldDB" id="A0A0L0UY51"/>
<organism evidence="1 2">
    <name type="scientific">Puccinia striiformis f. sp. tritici PST-78</name>
    <dbReference type="NCBI Taxonomy" id="1165861"/>
    <lineage>
        <taxon>Eukaryota</taxon>
        <taxon>Fungi</taxon>
        <taxon>Dikarya</taxon>
        <taxon>Basidiomycota</taxon>
        <taxon>Pucciniomycotina</taxon>
        <taxon>Pucciniomycetes</taxon>
        <taxon>Pucciniales</taxon>
        <taxon>Pucciniaceae</taxon>
        <taxon>Puccinia</taxon>
    </lineage>
</organism>
<evidence type="ECO:0000313" key="2">
    <source>
        <dbReference type="Proteomes" id="UP000054564"/>
    </source>
</evidence>
<evidence type="ECO:0000313" key="1">
    <source>
        <dbReference type="EMBL" id="KNE91953.1"/>
    </source>
</evidence>
<sequence>MASAGHRARLLPSSMAGTHRSNQPLSWMMTELDGQCVLAIKLAELNGRCVLAIDLGNRRIPAIPLGNNRGGQAQWLRAPVHSINPGVQASARQVSWEIWRAMRGTHTAVACRVEHTKQEGVVGLVRQLMWRTRAVTPFFWRARSKTLACL</sequence>
<proteinExistence type="predicted"/>
<dbReference type="Proteomes" id="UP000054564">
    <property type="component" value="Unassembled WGS sequence"/>
</dbReference>
<dbReference type="EMBL" id="AJIL01000181">
    <property type="protein sequence ID" value="KNE91953.1"/>
    <property type="molecule type" value="Genomic_DNA"/>
</dbReference>
<protein>
    <submittedName>
        <fullName evidence="1">Uncharacterized protein</fullName>
    </submittedName>
</protein>
<gene>
    <name evidence="1" type="ORF">PSTG_14624</name>
</gene>
<name>A0A0L0UY51_9BASI</name>
<comment type="caution">
    <text evidence="1">The sequence shown here is derived from an EMBL/GenBank/DDBJ whole genome shotgun (WGS) entry which is preliminary data.</text>
</comment>
<keyword evidence="2" id="KW-1185">Reference proteome</keyword>
<accession>A0A0L0UY51</accession>